<dbReference type="AlphaFoldDB" id="A0A4R0RJV2"/>
<gene>
    <name evidence="2" type="ORF">EIP91_002851</name>
</gene>
<evidence type="ECO:0000256" key="1">
    <source>
        <dbReference type="SAM" id="MobiDB-lite"/>
    </source>
</evidence>
<dbReference type="EMBL" id="RWJN01000189">
    <property type="protein sequence ID" value="TCD65289.1"/>
    <property type="molecule type" value="Genomic_DNA"/>
</dbReference>
<evidence type="ECO:0000313" key="3">
    <source>
        <dbReference type="Proteomes" id="UP000292702"/>
    </source>
</evidence>
<proteinExistence type="predicted"/>
<evidence type="ECO:0000313" key="2">
    <source>
        <dbReference type="EMBL" id="TCD65289.1"/>
    </source>
</evidence>
<dbReference type="Proteomes" id="UP000292702">
    <property type="component" value="Unassembled WGS sequence"/>
</dbReference>
<dbReference type="PANTHER" id="PTHR33099">
    <property type="entry name" value="FE2OG DIOXYGENASE DOMAIN-CONTAINING PROTEIN"/>
    <property type="match status" value="1"/>
</dbReference>
<organism evidence="2 3">
    <name type="scientific">Steccherinum ochraceum</name>
    <dbReference type="NCBI Taxonomy" id="92696"/>
    <lineage>
        <taxon>Eukaryota</taxon>
        <taxon>Fungi</taxon>
        <taxon>Dikarya</taxon>
        <taxon>Basidiomycota</taxon>
        <taxon>Agaricomycotina</taxon>
        <taxon>Agaricomycetes</taxon>
        <taxon>Polyporales</taxon>
        <taxon>Steccherinaceae</taxon>
        <taxon>Steccherinum</taxon>
    </lineage>
</organism>
<name>A0A4R0RJV2_9APHY</name>
<feature type="region of interest" description="Disordered" evidence="1">
    <location>
        <begin position="1088"/>
        <end position="1128"/>
    </location>
</feature>
<protein>
    <submittedName>
        <fullName evidence="2">Uncharacterized protein</fullName>
    </submittedName>
</protein>
<comment type="caution">
    <text evidence="2">The sequence shown here is derived from an EMBL/GenBank/DDBJ whole genome shotgun (WGS) entry which is preliminary data.</text>
</comment>
<keyword evidence="3" id="KW-1185">Reference proteome</keyword>
<feature type="compositionally biased region" description="Low complexity" evidence="1">
    <location>
        <begin position="1088"/>
        <end position="1100"/>
    </location>
</feature>
<sequence length="1128" mass="124142">MSELEESGSRTAPLSAPSSIRDDLAKCLSDKWDGKTTFSHKKSHDVAPNPALSLKNVGMVGLPLSERDAAAIKKIARRVPPGKAGKSTKDSWAVDPGQITMANPKWNRFVVEAADESLKALGISLGSGKLKFRLDGLLLHEIGSNILPAKATSAESEGVFAKMMILLPSKFTGGAAHLTHSGLTAIQDCSEDNVFQTTILSWFTEVTQEIKPITSGFRLALSYSIGNSDTTAPQPTISTNQRELQQLREVFNSWKSSVAEKSPAPEKISFLLAHKYTEQELRKGLSCLKGTDAHKVSTVDLLTKQLGFSTSLVNLVYSLDGIADISGCQYGRRRNRGYGYYDMYDLYGDGDDDDSDYENSMPFETVKEREVSVELMVDMNGKELAHELDMSDATLTKEGIPSNIPEEVESSLHDSQEYDGDDVNGYRFGGRLTRWYKRSFLVIWPRQNDIAIQWGGDIPGACRAIATSYTKATKPTAADTALIDFLLTRAETHVESVSEVLFNAAMKWNDAALWVRTVKACMKSGQGLGIFNGLSQIQVAIERFGFTKVKSGLDVALQDDPKNSRRFAYLAELEKWVADAKQQRHRTNVMAWIKSSRQTVLRSLHAPTSDDHALFITLAAKNGGVVFIRDTILPQIQTSADLTFLRNFALKVLAEPTLSEDPALRTEVAFSIMSKAIHRAPLNQAPKKDPRYVYSSPKNSNYESAQPYLEACLGKFDNAIPLIFQKIADIYTDAFPEKDRPGQFTDVMIPSLRDVAIHIRKTPQAVVRVDKYLALVIKPYMEMLNTDSGNRSDSVGRYVTAMSLPGGPDLLFPSLADAIETLSPELIRIFIVEIGAQSKYLVPQKGYKGPSNAAILSLLVKRYVTAAELTRSTQLSDAVEYCLRYSPETVSSLFKRITDTALTPAYLCDVLVPSLEALYPLSEAHASAVPQAHFASFFKAVTDAWMDKVFVQKPEEKNDKTSSLSLLQKWLCNTGCADCTSVKKFFEEENRILSLRKIGAPRKNHLEGKLGHLSALCTFEIIRTSPRGVEIYKNADTNKTGQWKASQLKGSEILKTIGGDDEERLKRVLGDSYSSVVDLIRGTEALPAQASTAAAPGASSVKRTAQDDAQPPNAKRQKVVTGSKAGKK</sequence>
<reference evidence="2 3" key="1">
    <citation type="submission" date="2018-11" db="EMBL/GenBank/DDBJ databases">
        <title>Genome assembly of Steccherinum ochraceum LE-BIN_3174, the white-rot fungus of the Steccherinaceae family (The Residual Polyporoid clade, Polyporales, Basidiomycota).</title>
        <authorList>
            <person name="Fedorova T.V."/>
            <person name="Glazunova O.A."/>
            <person name="Landesman E.O."/>
            <person name="Moiseenko K.V."/>
            <person name="Psurtseva N.V."/>
            <person name="Savinova O.S."/>
            <person name="Shakhova N.V."/>
            <person name="Tyazhelova T.V."/>
            <person name="Vasina D.V."/>
        </authorList>
    </citation>
    <scope>NUCLEOTIDE SEQUENCE [LARGE SCALE GENOMIC DNA]</scope>
    <source>
        <strain evidence="2 3">LE-BIN_3174</strain>
    </source>
</reference>
<accession>A0A4R0RJV2</accession>
<dbReference type="PANTHER" id="PTHR33099:SF13">
    <property type="entry name" value="F-BOX DOMAIN-CONTAINING PROTEIN-RELATED"/>
    <property type="match status" value="1"/>
</dbReference>
<dbReference type="OrthoDB" id="124582at2759"/>